<gene>
    <name evidence="1" type="ORF">EKH77_11825</name>
</gene>
<accession>A0A3Q9G481</accession>
<sequence length="133" mass="14391">MYDEAVRPAALLGEFRRTAMLVPLDEAGGLWSVEMHGIRWICGFTDMAALARFAVARGIGEDEEWEYRSILGARLLDVVVPAVGAPAGVALDIADERPVMFPPVRGIVPDDVALDAPKNRFSIESVEKEAAAP</sequence>
<protein>
    <submittedName>
        <fullName evidence="1">SseB family protein</fullName>
    </submittedName>
</protein>
<name>A0A3Q9G481_STRLT</name>
<dbReference type="EMBL" id="CP034587">
    <property type="protein sequence ID" value="AZQ75522.1"/>
    <property type="molecule type" value="Genomic_DNA"/>
</dbReference>
<dbReference type="AlphaFoldDB" id="A0A3Q9G481"/>
<dbReference type="OrthoDB" id="4566001at2"/>
<proteinExistence type="predicted"/>
<evidence type="ECO:0000313" key="1">
    <source>
        <dbReference type="EMBL" id="AZQ75522.1"/>
    </source>
</evidence>
<organism evidence="1 2">
    <name type="scientific">Streptomyces luteoverticillatus</name>
    <name type="common">Streptoverticillium luteoverticillatus</name>
    <dbReference type="NCBI Taxonomy" id="66425"/>
    <lineage>
        <taxon>Bacteria</taxon>
        <taxon>Bacillati</taxon>
        <taxon>Actinomycetota</taxon>
        <taxon>Actinomycetes</taxon>
        <taxon>Kitasatosporales</taxon>
        <taxon>Streptomycetaceae</taxon>
        <taxon>Streptomyces</taxon>
    </lineage>
</organism>
<dbReference type="Proteomes" id="UP000267900">
    <property type="component" value="Chromosome"/>
</dbReference>
<evidence type="ECO:0000313" key="2">
    <source>
        <dbReference type="Proteomes" id="UP000267900"/>
    </source>
</evidence>
<reference evidence="1 2" key="1">
    <citation type="submission" date="2018-12" db="EMBL/GenBank/DDBJ databases">
        <title>The whole draft genome of Streptomyce luteoverticillatus CGMCC 15060.</title>
        <authorList>
            <person name="Feng Z."/>
            <person name="Chen G."/>
            <person name="Zhang J."/>
            <person name="Zhu H."/>
            <person name="Yu X."/>
            <person name="Zhang W."/>
            <person name="Zhang X."/>
        </authorList>
    </citation>
    <scope>NUCLEOTIDE SEQUENCE [LARGE SCALE GENOMIC DNA]</scope>
    <source>
        <strain evidence="1 2">CGMCC 15060</strain>
    </source>
</reference>
<keyword evidence="2" id="KW-1185">Reference proteome</keyword>